<dbReference type="PANTHER" id="PTHR14195">
    <property type="entry name" value="G PATCH DOMAIN CONTAINING PROTEIN 2"/>
    <property type="match status" value="1"/>
</dbReference>
<feature type="compositionally biased region" description="Gly residues" evidence="1">
    <location>
        <begin position="350"/>
        <end position="364"/>
    </location>
</feature>
<proteinExistence type="predicted"/>
<gene>
    <name evidence="2" type="ORF">LSTR_LSTR003072</name>
</gene>
<reference evidence="2 3" key="1">
    <citation type="journal article" date="2017" name="Gigascience">
        <title>Genome sequence of the small brown planthopper, Laodelphax striatellus.</title>
        <authorList>
            <person name="Zhu J."/>
            <person name="Jiang F."/>
            <person name="Wang X."/>
            <person name="Yang P."/>
            <person name="Bao Y."/>
            <person name="Zhao W."/>
            <person name="Wang W."/>
            <person name="Lu H."/>
            <person name="Wang Q."/>
            <person name="Cui N."/>
            <person name="Li J."/>
            <person name="Chen X."/>
            <person name="Luo L."/>
            <person name="Yu J."/>
            <person name="Kang L."/>
            <person name="Cui F."/>
        </authorList>
    </citation>
    <scope>NUCLEOTIDE SEQUENCE [LARGE SCALE GENOMIC DNA]</scope>
    <source>
        <strain evidence="2">Lst14</strain>
    </source>
</reference>
<feature type="region of interest" description="Disordered" evidence="1">
    <location>
        <begin position="307"/>
        <end position="364"/>
    </location>
</feature>
<evidence type="ECO:0000313" key="3">
    <source>
        <dbReference type="Proteomes" id="UP000291343"/>
    </source>
</evidence>
<organism evidence="2 3">
    <name type="scientific">Laodelphax striatellus</name>
    <name type="common">Small brown planthopper</name>
    <name type="synonym">Delphax striatella</name>
    <dbReference type="NCBI Taxonomy" id="195883"/>
    <lineage>
        <taxon>Eukaryota</taxon>
        <taxon>Metazoa</taxon>
        <taxon>Ecdysozoa</taxon>
        <taxon>Arthropoda</taxon>
        <taxon>Hexapoda</taxon>
        <taxon>Insecta</taxon>
        <taxon>Pterygota</taxon>
        <taxon>Neoptera</taxon>
        <taxon>Paraneoptera</taxon>
        <taxon>Hemiptera</taxon>
        <taxon>Auchenorrhyncha</taxon>
        <taxon>Fulgoroidea</taxon>
        <taxon>Delphacidae</taxon>
        <taxon>Criomorphinae</taxon>
        <taxon>Laodelphax</taxon>
    </lineage>
</organism>
<dbReference type="STRING" id="195883.A0A482WWX3"/>
<sequence>MFLIGYEQIECDADRIERNQLFRIGESVCFVWCTCFAKGSFQYKTIRVNMERILQPFPPDDNMGQPMEEVVAEMTAAERTVSSQPAVVRRRPWGTRRRTRSTGSLPFTWYQKASDDSSSSVGGDWGHRDKKVSSLHQSDSDDVSGIQTSGALFNLQSRHLQRQLAGNMESDSVNENFSPIRPNTRRYFTKRKFKRMAVDVEMASTSRPNIVLPCVGPPGSIAGKKKRVLRHNTNCENRFCGNTQLMSGASGKRKRSSHHHHHHHHYRSGGGAKLESDSPRVLTLQRLTIRDEPPPAVGAVAMETAAPAPANAAPPSNSSLSSSESDTGIFTNDEGREGDDEQSDWFGESGAAGGGGGGGVGGGRGLWEDSDKLFDMELPTFQALLTGNLDLDHPAATDADSRVRALKDRLGRGHREIRGGRRRVRSEKPGFSVLTSANEKLSKFLQDPAQSELSNTMRVEHVSLGRLSTLGDFKRRRKTPPCGSLFNGTEAGVNCDNNPSSSITAIPPATTIIPDVLSTFDNRSS</sequence>
<dbReference type="InParanoid" id="A0A482WWX3"/>
<keyword evidence="3" id="KW-1185">Reference proteome</keyword>
<evidence type="ECO:0000256" key="1">
    <source>
        <dbReference type="SAM" id="MobiDB-lite"/>
    </source>
</evidence>
<protein>
    <submittedName>
        <fullName evidence="2">Uncharacterized protein</fullName>
    </submittedName>
</protein>
<dbReference type="EMBL" id="QKKF02023479">
    <property type="protein sequence ID" value="RZF37661.1"/>
    <property type="molecule type" value="Genomic_DNA"/>
</dbReference>
<feature type="compositionally biased region" description="Basic residues" evidence="1">
    <location>
        <begin position="251"/>
        <end position="267"/>
    </location>
</feature>
<name>A0A482WWX3_LAOST</name>
<comment type="caution">
    <text evidence="2">The sequence shown here is derived from an EMBL/GenBank/DDBJ whole genome shotgun (WGS) entry which is preliminary data.</text>
</comment>
<feature type="region of interest" description="Disordered" evidence="1">
    <location>
        <begin position="246"/>
        <end position="277"/>
    </location>
</feature>
<evidence type="ECO:0000313" key="2">
    <source>
        <dbReference type="EMBL" id="RZF37661.1"/>
    </source>
</evidence>
<dbReference type="Proteomes" id="UP000291343">
    <property type="component" value="Unassembled WGS sequence"/>
</dbReference>
<feature type="compositionally biased region" description="Low complexity" evidence="1">
    <location>
        <begin position="307"/>
        <end position="323"/>
    </location>
</feature>
<dbReference type="OrthoDB" id="6095487at2759"/>
<feature type="compositionally biased region" description="Basic residues" evidence="1">
    <location>
        <begin position="88"/>
        <end position="100"/>
    </location>
</feature>
<dbReference type="FunCoup" id="A0A482WWX3">
    <property type="interactions" value="586"/>
</dbReference>
<dbReference type="AlphaFoldDB" id="A0A482WWX3"/>
<dbReference type="InterPro" id="IPR051189">
    <property type="entry name" value="Splicing_assoc_domain"/>
</dbReference>
<feature type="region of interest" description="Disordered" evidence="1">
    <location>
        <begin position="81"/>
        <end position="100"/>
    </location>
</feature>
<feature type="region of interest" description="Disordered" evidence="1">
    <location>
        <begin position="112"/>
        <end position="143"/>
    </location>
</feature>
<accession>A0A482WWX3</accession>